<dbReference type="Proteomes" id="UP000812966">
    <property type="component" value="Unassembled WGS sequence"/>
</dbReference>
<sequence length="342" mass="38097">MLTTALASSILYLLTRCPPVLEPYVQRILAHVPFNVQLTINRPLLITLLKAFIALGLIHNASSLLTSVALNNWQWRSDKHQWEWSKEVAVVTGGCSGIGEEIVRGLKRRGVRVVVLDVQEVPARLKDDVALYCHCDVTSPESVHSASLQIKEQFPDTPPSILVNNAGIGHDFPIFSPPIDKLKKLIDVNLTSHWITCAEFCPGMVERNKGHVVEVASMSSFVSVGRFSDYSAGKAALVSFSESLRDQLQRYYHAPNVHVTTVHPLWVSTPLVAYRKDQIEQASGKMMTPQRVAGEIVDQIFRCKGARLIIPGSFGWLRGTRAWPVWMLDLLKRSNGLDGDEK</sequence>
<keyword evidence="6" id="KW-1185">Reference proteome</keyword>
<keyword evidence="2" id="KW-0521">NADP</keyword>
<evidence type="ECO:0000256" key="2">
    <source>
        <dbReference type="ARBA" id="ARBA00022857"/>
    </source>
</evidence>
<dbReference type="InterPro" id="IPR020904">
    <property type="entry name" value="Sc_DH/Rdtase_CS"/>
</dbReference>
<dbReference type="InterPro" id="IPR036291">
    <property type="entry name" value="NAD(P)-bd_dom_sf"/>
</dbReference>
<dbReference type="Gene3D" id="3.40.50.720">
    <property type="entry name" value="NAD(P)-binding Rossmann-like Domain"/>
    <property type="match status" value="1"/>
</dbReference>
<evidence type="ECO:0000256" key="3">
    <source>
        <dbReference type="ARBA" id="ARBA00023002"/>
    </source>
</evidence>
<dbReference type="GO" id="GO:0016616">
    <property type="term" value="F:oxidoreductase activity, acting on the CH-OH group of donors, NAD or NADP as acceptor"/>
    <property type="evidence" value="ECO:0007669"/>
    <property type="project" value="TreeGrafter"/>
</dbReference>
<reference evidence="5" key="1">
    <citation type="submission" date="2020-04" db="EMBL/GenBank/DDBJ databases">
        <title>Analysis of mating type loci in Filobasidium floriforme.</title>
        <authorList>
            <person name="Nowrousian M."/>
        </authorList>
    </citation>
    <scope>NUCLEOTIDE SEQUENCE</scope>
    <source>
        <strain evidence="5">CBS 6242</strain>
    </source>
</reference>
<comment type="similarity">
    <text evidence="1 4">Belongs to the short-chain dehydrogenases/reductases (SDR) family.</text>
</comment>
<name>A0A8K0JEK4_9TREE</name>
<proteinExistence type="inferred from homology"/>
<comment type="caution">
    <text evidence="5">The sequence shown here is derived from an EMBL/GenBank/DDBJ whole genome shotgun (WGS) entry which is preliminary data.</text>
</comment>
<dbReference type="InterPro" id="IPR002347">
    <property type="entry name" value="SDR_fam"/>
</dbReference>
<gene>
    <name evidence="5" type="ORF">FFLO_06596</name>
</gene>
<dbReference type="PROSITE" id="PS00061">
    <property type="entry name" value="ADH_SHORT"/>
    <property type="match status" value="1"/>
</dbReference>
<dbReference type="PRINTS" id="PR00080">
    <property type="entry name" value="SDRFAMILY"/>
</dbReference>
<accession>A0A8K0JEK4</accession>
<dbReference type="AlphaFoldDB" id="A0A8K0JEK4"/>
<dbReference type="Pfam" id="PF00106">
    <property type="entry name" value="adh_short"/>
    <property type="match status" value="1"/>
</dbReference>
<dbReference type="EMBL" id="JABELV010000229">
    <property type="protein sequence ID" value="KAG7527789.1"/>
    <property type="molecule type" value="Genomic_DNA"/>
</dbReference>
<evidence type="ECO:0000313" key="6">
    <source>
        <dbReference type="Proteomes" id="UP000812966"/>
    </source>
</evidence>
<protein>
    <submittedName>
        <fullName evidence="5">Uncharacterized protein</fullName>
    </submittedName>
</protein>
<organism evidence="5 6">
    <name type="scientific">Filobasidium floriforme</name>
    <dbReference type="NCBI Taxonomy" id="5210"/>
    <lineage>
        <taxon>Eukaryota</taxon>
        <taxon>Fungi</taxon>
        <taxon>Dikarya</taxon>
        <taxon>Basidiomycota</taxon>
        <taxon>Agaricomycotina</taxon>
        <taxon>Tremellomycetes</taxon>
        <taxon>Filobasidiales</taxon>
        <taxon>Filobasidiaceae</taxon>
        <taxon>Filobasidium</taxon>
    </lineage>
</organism>
<evidence type="ECO:0000256" key="1">
    <source>
        <dbReference type="ARBA" id="ARBA00006484"/>
    </source>
</evidence>
<keyword evidence="3" id="KW-0560">Oxidoreductase</keyword>
<dbReference type="SUPFAM" id="SSF51735">
    <property type="entry name" value="NAD(P)-binding Rossmann-fold domains"/>
    <property type="match status" value="1"/>
</dbReference>
<dbReference type="PANTHER" id="PTHR24322">
    <property type="entry name" value="PKSB"/>
    <property type="match status" value="1"/>
</dbReference>
<evidence type="ECO:0000313" key="5">
    <source>
        <dbReference type="EMBL" id="KAG7527789.1"/>
    </source>
</evidence>
<dbReference type="PRINTS" id="PR00081">
    <property type="entry name" value="GDHRDH"/>
</dbReference>
<evidence type="ECO:0000256" key="4">
    <source>
        <dbReference type="RuleBase" id="RU000363"/>
    </source>
</evidence>
<dbReference type="PANTHER" id="PTHR24322:SF736">
    <property type="entry name" value="RETINOL DEHYDROGENASE 10"/>
    <property type="match status" value="1"/>
</dbReference>